<sequence length="306" mass="35824">MKHQYLDWPWEPMNTIPVDHELNTLLRLNPEFPLAVSHDNLSSYQNHFVNWHKQGSIEISVVKEGAVTVNLLKHQEQVAAGEGFLILPGMLHSIRSGTEAQNAVYETFFFDPCLITGFRGSYFEKQYYQPEILSRNGFFHFSMTDSLIRPLADDFHDIFQEQYRGNAFLECRIQQKLQKIWMVLWDHLILTKSISSYQTDDSRLLKMIDFLQKNYQKKFVLDELCDSVNLCRSACCRYFKKMMNMSISDYLNEYRLSQALFLLDNTDNSVTEIAVQSGFTSASYFISKFKEKTGLTPLEYKMRKKS</sequence>
<evidence type="ECO:0000256" key="3">
    <source>
        <dbReference type="ARBA" id="ARBA00023163"/>
    </source>
</evidence>
<dbReference type="SUPFAM" id="SSF46689">
    <property type="entry name" value="Homeodomain-like"/>
    <property type="match status" value="2"/>
</dbReference>
<dbReference type="PRINTS" id="PR00032">
    <property type="entry name" value="HTHARAC"/>
</dbReference>
<dbReference type="AlphaFoldDB" id="A0A9W6CA70"/>
<dbReference type="SMART" id="SM00342">
    <property type="entry name" value="HTH_ARAC"/>
    <property type="match status" value="1"/>
</dbReference>
<name>A0A9W6CA70_9FIRM</name>
<keyword evidence="3" id="KW-0804">Transcription</keyword>
<dbReference type="RefSeq" id="WP_281873436.1">
    <property type="nucleotide sequence ID" value="NZ_BSBO01000030.1"/>
</dbReference>
<evidence type="ECO:0000259" key="4">
    <source>
        <dbReference type="PROSITE" id="PS01124"/>
    </source>
</evidence>
<proteinExistence type="predicted"/>
<dbReference type="PANTHER" id="PTHR43280">
    <property type="entry name" value="ARAC-FAMILY TRANSCRIPTIONAL REGULATOR"/>
    <property type="match status" value="1"/>
</dbReference>
<comment type="caution">
    <text evidence="5">The sequence shown here is derived from an EMBL/GenBank/DDBJ whole genome shotgun (WGS) entry which is preliminary data.</text>
</comment>
<dbReference type="PROSITE" id="PS01124">
    <property type="entry name" value="HTH_ARAC_FAMILY_2"/>
    <property type="match status" value="1"/>
</dbReference>
<dbReference type="InterPro" id="IPR020449">
    <property type="entry name" value="Tscrpt_reg_AraC-type_HTH"/>
</dbReference>
<dbReference type="GO" id="GO:0043565">
    <property type="term" value="F:sequence-specific DNA binding"/>
    <property type="evidence" value="ECO:0007669"/>
    <property type="project" value="InterPro"/>
</dbReference>
<dbReference type="EMBL" id="BSBO01000030">
    <property type="protein sequence ID" value="GLG05492.1"/>
    <property type="molecule type" value="Genomic_DNA"/>
</dbReference>
<dbReference type="InterPro" id="IPR018060">
    <property type="entry name" value="HTH_AraC"/>
</dbReference>
<evidence type="ECO:0000256" key="2">
    <source>
        <dbReference type="ARBA" id="ARBA00023125"/>
    </source>
</evidence>
<dbReference type="InterPro" id="IPR003313">
    <property type="entry name" value="AraC-bd"/>
</dbReference>
<dbReference type="InterPro" id="IPR018062">
    <property type="entry name" value="HTH_AraC-typ_CS"/>
</dbReference>
<reference evidence="5 6" key="1">
    <citation type="journal article" date="2023" name="Int. J. Syst. Evol. Microbiol.">
        <title>Sellimonas catena sp. nov., isolated from human faeces.</title>
        <authorList>
            <person name="Hisatomi A."/>
            <person name="Ohkuma M."/>
            <person name="Sakamoto M."/>
        </authorList>
    </citation>
    <scope>NUCLEOTIDE SEQUENCE [LARGE SCALE GENOMIC DNA]</scope>
    <source>
        <strain evidence="5 6">12EGH17</strain>
    </source>
</reference>
<gene>
    <name evidence="5" type="primary">ydeC_2</name>
    <name evidence="5" type="ORF">Selli1_26660</name>
</gene>
<keyword evidence="1" id="KW-0805">Transcription regulation</keyword>
<dbReference type="GO" id="GO:0003700">
    <property type="term" value="F:DNA-binding transcription factor activity"/>
    <property type="evidence" value="ECO:0007669"/>
    <property type="project" value="InterPro"/>
</dbReference>
<evidence type="ECO:0000256" key="1">
    <source>
        <dbReference type="ARBA" id="ARBA00023015"/>
    </source>
</evidence>
<accession>A0A9W6CA70</accession>
<dbReference type="SUPFAM" id="SSF51215">
    <property type="entry name" value="Regulatory protein AraC"/>
    <property type="match status" value="1"/>
</dbReference>
<evidence type="ECO:0000313" key="5">
    <source>
        <dbReference type="EMBL" id="GLG05492.1"/>
    </source>
</evidence>
<dbReference type="InterPro" id="IPR037923">
    <property type="entry name" value="HTH-like"/>
</dbReference>
<protein>
    <submittedName>
        <fullName evidence="5">HTH-type transcriptional regulator YdeC</fullName>
    </submittedName>
</protein>
<evidence type="ECO:0000313" key="6">
    <source>
        <dbReference type="Proteomes" id="UP001145145"/>
    </source>
</evidence>
<keyword evidence="2" id="KW-0238">DNA-binding</keyword>
<dbReference type="Pfam" id="PF12833">
    <property type="entry name" value="HTH_18"/>
    <property type="match status" value="1"/>
</dbReference>
<feature type="domain" description="HTH araC/xylS-type" evidence="4">
    <location>
        <begin position="205"/>
        <end position="303"/>
    </location>
</feature>
<dbReference type="InterPro" id="IPR009057">
    <property type="entry name" value="Homeodomain-like_sf"/>
</dbReference>
<dbReference type="PANTHER" id="PTHR43280:SF28">
    <property type="entry name" value="HTH-TYPE TRANSCRIPTIONAL ACTIVATOR RHAS"/>
    <property type="match status" value="1"/>
</dbReference>
<dbReference type="Gene3D" id="1.10.10.60">
    <property type="entry name" value="Homeodomain-like"/>
    <property type="match status" value="2"/>
</dbReference>
<dbReference type="Proteomes" id="UP001145145">
    <property type="component" value="Unassembled WGS sequence"/>
</dbReference>
<dbReference type="PROSITE" id="PS00041">
    <property type="entry name" value="HTH_ARAC_FAMILY_1"/>
    <property type="match status" value="1"/>
</dbReference>
<keyword evidence="6" id="KW-1185">Reference proteome</keyword>
<organism evidence="5 6">
    <name type="scientific">Sellimonas catena</name>
    <dbReference type="NCBI Taxonomy" id="2994035"/>
    <lineage>
        <taxon>Bacteria</taxon>
        <taxon>Bacillati</taxon>
        <taxon>Bacillota</taxon>
        <taxon>Clostridia</taxon>
        <taxon>Lachnospirales</taxon>
        <taxon>Lachnospiraceae</taxon>
        <taxon>Sellimonas</taxon>
    </lineage>
</organism>
<dbReference type="Pfam" id="PF02311">
    <property type="entry name" value="AraC_binding"/>
    <property type="match status" value="1"/>
</dbReference>